<accession>A0AA88L1A7</accession>
<keyword evidence="3" id="KW-1185">Reference proteome</keyword>
<feature type="compositionally biased region" description="Basic and acidic residues" evidence="1">
    <location>
        <begin position="64"/>
        <end position="73"/>
    </location>
</feature>
<sequence length="110" mass="12701">MMVEELIDANLETLISDDVEASWLTLKNTLLESQTHQHNMEKETKNSTFPHPKNQETMQQKGKTLGEVHKTKNDNSIQEVQNCQEPPQKRNAETRCKLLRTSGQKCQRNP</sequence>
<organism evidence="2 3">
    <name type="scientific">Artemia franciscana</name>
    <name type="common">Brine shrimp</name>
    <name type="synonym">Artemia sanfranciscana</name>
    <dbReference type="NCBI Taxonomy" id="6661"/>
    <lineage>
        <taxon>Eukaryota</taxon>
        <taxon>Metazoa</taxon>
        <taxon>Ecdysozoa</taxon>
        <taxon>Arthropoda</taxon>
        <taxon>Crustacea</taxon>
        <taxon>Branchiopoda</taxon>
        <taxon>Anostraca</taxon>
        <taxon>Artemiidae</taxon>
        <taxon>Artemia</taxon>
    </lineage>
</organism>
<dbReference type="EMBL" id="JAVRJZ010000053">
    <property type="protein sequence ID" value="KAK2703965.1"/>
    <property type="molecule type" value="Genomic_DNA"/>
</dbReference>
<dbReference type="Proteomes" id="UP001187531">
    <property type="component" value="Unassembled WGS sequence"/>
</dbReference>
<gene>
    <name evidence="2" type="ORF">QYM36_017700</name>
</gene>
<evidence type="ECO:0000313" key="2">
    <source>
        <dbReference type="EMBL" id="KAK2703965.1"/>
    </source>
</evidence>
<feature type="region of interest" description="Disordered" evidence="1">
    <location>
        <begin position="34"/>
        <end position="95"/>
    </location>
</feature>
<proteinExistence type="predicted"/>
<dbReference type="AlphaFoldDB" id="A0AA88L1A7"/>
<name>A0AA88L1A7_ARTSF</name>
<evidence type="ECO:0000313" key="3">
    <source>
        <dbReference type="Proteomes" id="UP001187531"/>
    </source>
</evidence>
<comment type="caution">
    <text evidence="2">The sequence shown here is derived from an EMBL/GenBank/DDBJ whole genome shotgun (WGS) entry which is preliminary data.</text>
</comment>
<reference evidence="2" key="1">
    <citation type="submission" date="2023-07" db="EMBL/GenBank/DDBJ databases">
        <title>Chromosome-level genome assembly of Artemia franciscana.</title>
        <authorList>
            <person name="Jo E."/>
        </authorList>
    </citation>
    <scope>NUCLEOTIDE SEQUENCE</scope>
    <source>
        <tissue evidence="2">Whole body</tissue>
    </source>
</reference>
<feature type="compositionally biased region" description="Polar residues" evidence="1">
    <location>
        <begin position="74"/>
        <end position="85"/>
    </location>
</feature>
<protein>
    <submittedName>
        <fullName evidence="2">Uncharacterized protein</fullName>
    </submittedName>
</protein>
<evidence type="ECO:0000256" key="1">
    <source>
        <dbReference type="SAM" id="MobiDB-lite"/>
    </source>
</evidence>